<dbReference type="SUPFAM" id="SSF55781">
    <property type="entry name" value="GAF domain-like"/>
    <property type="match status" value="1"/>
</dbReference>
<dbReference type="SUPFAM" id="SSF46785">
    <property type="entry name" value="Winged helix' DNA-binding domain"/>
    <property type="match status" value="1"/>
</dbReference>
<dbReference type="SMART" id="SM00346">
    <property type="entry name" value="HTH_ICLR"/>
    <property type="match status" value="1"/>
</dbReference>
<keyword evidence="1" id="KW-0805">Transcription regulation</keyword>
<name>A0ABV9KP43_9RHOB</name>
<reference evidence="8" key="1">
    <citation type="journal article" date="2019" name="Int. J. Syst. Evol. Microbiol.">
        <title>The Global Catalogue of Microorganisms (GCM) 10K type strain sequencing project: providing services to taxonomists for standard genome sequencing and annotation.</title>
        <authorList>
            <consortium name="The Broad Institute Genomics Platform"/>
            <consortium name="The Broad Institute Genome Sequencing Center for Infectious Disease"/>
            <person name="Wu L."/>
            <person name="Ma J."/>
        </authorList>
    </citation>
    <scope>NUCLEOTIDE SEQUENCE [LARGE SCALE GENOMIC DNA]</scope>
    <source>
        <strain evidence="8">CGMCC 4.7283</strain>
    </source>
</reference>
<dbReference type="RefSeq" id="WP_380721869.1">
    <property type="nucleotide sequence ID" value="NZ_JBHSGI010000033.1"/>
</dbReference>
<dbReference type="InterPro" id="IPR029016">
    <property type="entry name" value="GAF-like_dom_sf"/>
</dbReference>
<evidence type="ECO:0000256" key="4">
    <source>
        <dbReference type="SAM" id="MobiDB-lite"/>
    </source>
</evidence>
<dbReference type="InterPro" id="IPR005471">
    <property type="entry name" value="Tscrpt_reg_IclR_N"/>
</dbReference>
<dbReference type="InterPro" id="IPR050707">
    <property type="entry name" value="HTH_MetabolicPath_Reg"/>
</dbReference>
<dbReference type="Gene3D" id="1.10.10.10">
    <property type="entry name" value="Winged helix-like DNA-binding domain superfamily/Winged helix DNA-binding domain"/>
    <property type="match status" value="1"/>
</dbReference>
<dbReference type="EMBL" id="JBHSGI010000033">
    <property type="protein sequence ID" value="MFC4671386.1"/>
    <property type="molecule type" value="Genomic_DNA"/>
</dbReference>
<comment type="caution">
    <text evidence="7">The sequence shown here is derived from an EMBL/GenBank/DDBJ whole genome shotgun (WGS) entry which is preliminary data.</text>
</comment>
<keyword evidence="3" id="KW-0804">Transcription</keyword>
<dbReference type="InterPro" id="IPR036390">
    <property type="entry name" value="WH_DNA-bd_sf"/>
</dbReference>
<dbReference type="PROSITE" id="PS51077">
    <property type="entry name" value="HTH_ICLR"/>
    <property type="match status" value="1"/>
</dbReference>
<proteinExistence type="predicted"/>
<evidence type="ECO:0000259" key="6">
    <source>
        <dbReference type="PROSITE" id="PS51078"/>
    </source>
</evidence>
<evidence type="ECO:0000256" key="2">
    <source>
        <dbReference type="ARBA" id="ARBA00023125"/>
    </source>
</evidence>
<protein>
    <submittedName>
        <fullName evidence="7">IclR family transcriptional regulator</fullName>
    </submittedName>
</protein>
<sequence length="277" mass="29941">MRKRVTTDAGETTPGEAQTDRQFITSLHRGLEVLRAFRPDDRAGLSNGDIAERTGLPNSTVSRLTFTLLETGYLTYDKPTGRYRMGVPVLSLGYACLSGLPIREAAQPHMQDLADSCGEGVLVALGGRDAHTMTYIACARTPSVISLQLGVGSRISLARSAMGRAWLAACPEEERDRALAEIRRHAGKEAWPALRDGIRQAAAEIAERGFYANLGEWNPGVHSVAVPFPSPQKGGPLLAFNLGGPSGFLPVDRLIGEIGPRLVRMAETLTHRMRAEV</sequence>
<keyword evidence="8" id="KW-1185">Reference proteome</keyword>
<evidence type="ECO:0000256" key="3">
    <source>
        <dbReference type="ARBA" id="ARBA00023163"/>
    </source>
</evidence>
<gene>
    <name evidence="7" type="ORF">ACFO5X_22730</name>
</gene>
<accession>A0ABV9KP43</accession>
<dbReference type="Pfam" id="PF09339">
    <property type="entry name" value="HTH_IclR"/>
    <property type="match status" value="1"/>
</dbReference>
<dbReference type="Proteomes" id="UP001595973">
    <property type="component" value="Unassembled WGS sequence"/>
</dbReference>
<evidence type="ECO:0000313" key="7">
    <source>
        <dbReference type="EMBL" id="MFC4671386.1"/>
    </source>
</evidence>
<dbReference type="PANTHER" id="PTHR30136:SF33">
    <property type="entry name" value="TRANSCRIPTIONAL REGULATORY PROTEIN"/>
    <property type="match status" value="1"/>
</dbReference>
<evidence type="ECO:0000256" key="1">
    <source>
        <dbReference type="ARBA" id="ARBA00023015"/>
    </source>
</evidence>
<dbReference type="InterPro" id="IPR036388">
    <property type="entry name" value="WH-like_DNA-bd_sf"/>
</dbReference>
<feature type="domain" description="IclR-ED" evidence="6">
    <location>
        <begin position="88"/>
        <end position="275"/>
    </location>
</feature>
<feature type="domain" description="HTH iclR-type" evidence="5">
    <location>
        <begin position="24"/>
        <end position="87"/>
    </location>
</feature>
<keyword evidence="2" id="KW-0238">DNA-binding</keyword>
<dbReference type="Pfam" id="PF01614">
    <property type="entry name" value="IclR_C"/>
    <property type="match status" value="1"/>
</dbReference>
<feature type="region of interest" description="Disordered" evidence="4">
    <location>
        <begin position="1"/>
        <end position="20"/>
    </location>
</feature>
<dbReference type="PANTHER" id="PTHR30136">
    <property type="entry name" value="HELIX-TURN-HELIX TRANSCRIPTIONAL REGULATOR, ICLR FAMILY"/>
    <property type="match status" value="1"/>
</dbReference>
<evidence type="ECO:0000313" key="8">
    <source>
        <dbReference type="Proteomes" id="UP001595973"/>
    </source>
</evidence>
<evidence type="ECO:0000259" key="5">
    <source>
        <dbReference type="PROSITE" id="PS51077"/>
    </source>
</evidence>
<dbReference type="Gene3D" id="3.30.450.40">
    <property type="match status" value="1"/>
</dbReference>
<organism evidence="7 8">
    <name type="scientific">Seohaeicola nanhaiensis</name>
    <dbReference type="NCBI Taxonomy" id="1387282"/>
    <lineage>
        <taxon>Bacteria</taxon>
        <taxon>Pseudomonadati</taxon>
        <taxon>Pseudomonadota</taxon>
        <taxon>Alphaproteobacteria</taxon>
        <taxon>Rhodobacterales</taxon>
        <taxon>Roseobacteraceae</taxon>
        <taxon>Seohaeicola</taxon>
    </lineage>
</organism>
<dbReference type="PROSITE" id="PS51078">
    <property type="entry name" value="ICLR_ED"/>
    <property type="match status" value="1"/>
</dbReference>
<dbReference type="InterPro" id="IPR014757">
    <property type="entry name" value="Tscrpt_reg_IclR_C"/>
</dbReference>